<keyword evidence="3" id="KW-1185">Reference proteome</keyword>
<dbReference type="Proteomes" id="UP000054251">
    <property type="component" value="Unassembled WGS sequence"/>
</dbReference>
<dbReference type="GeneID" id="26842965"/>
<evidence type="ECO:0000313" key="2">
    <source>
        <dbReference type="EMBL" id="KRZ98284.1"/>
    </source>
</evidence>
<gene>
    <name evidence="2" type="ORF">AC631_05956</name>
</gene>
<evidence type="ECO:0000313" key="3">
    <source>
        <dbReference type="Proteomes" id="UP000054251"/>
    </source>
</evidence>
<evidence type="ECO:0000256" key="1">
    <source>
        <dbReference type="SAM" id="MobiDB-lite"/>
    </source>
</evidence>
<feature type="compositionally biased region" description="Low complexity" evidence="1">
    <location>
        <begin position="26"/>
        <end position="60"/>
    </location>
</feature>
<comment type="caution">
    <text evidence="2">The sequence shown here is derived from an EMBL/GenBank/DDBJ whole genome shotgun (WGS) entry which is preliminary data.</text>
</comment>
<accession>A0A0V1PPV3</accession>
<organism evidence="2 3">
    <name type="scientific">Debaryomyces fabryi</name>
    <dbReference type="NCBI Taxonomy" id="58627"/>
    <lineage>
        <taxon>Eukaryota</taxon>
        <taxon>Fungi</taxon>
        <taxon>Dikarya</taxon>
        <taxon>Ascomycota</taxon>
        <taxon>Saccharomycotina</taxon>
        <taxon>Pichiomycetes</taxon>
        <taxon>Debaryomycetaceae</taxon>
        <taxon>Debaryomyces</taxon>
    </lineage>
</organism>
<feature type="non-terminal residue" evidence="2">
    <location>
        <position position="187"/>
    </location>
</feature>
<dbReference type="RefSeq" id="XP_015464387.1">
    <property type="nucleotide sequence ID" value="XM_015614785.1"/>
</dbReference>
<dbReference type="AlphaFoldDB" id="A0A0V1PPV3"/>
<protein>
    <submittedName>
        <fullName evidence="2">Uncharacterized protein</fullName>
    </submittedName>
</protein>
<dbReference type="EMBL" id="LMYN01000374">
    <property type="protein sequence ID" value="KRZ98284.1"/>
    <property type="molecule type" value="Genomic_DNA"/>
</dbReference>
<reference evidence="2 3" key="1">
    <citation type="submission" date="2015-11" db="EMBL/GenBank/DDBJ databases">
        <title>The genome of Debaryomyces fabryi.</title>
        <authorList>
            <person name="Tafer H."/>
            <person name="Lopandic K."/>
        </authorList>
    </citation>
    <scope>NUCLEOTIDE SEQUENCE [LARGE SCALE GENOMIC DNA]</scope>
    <source>
        <strain evidence="2 3">CBS 789</strain>
    </source>
</reference>
<feature type="region of interest" description="Disordered" evidence="1">
    <location>
        <begin position="24"/>
        <end position="72"/>
    </location>
</feature>
<proteinExistence type="predicted"/>
<dbReference type="OrthoDB" id="4026054at2759"/>
<sequence>MSIKNVSAHGRGASSIDSGASSVLYSSSETSSSHNGSSEGSSSEGSKSGGNSSHGNNNSKHGGHGKQKGKPYSASNLSQIAYTACSQLVSATATFCDSNSDYADACFCVDPNALATIAGCYHIANKASKENVKTLSSNCEEYKAKISFDQFEAAYKNYTLYAKEISEIQNFDASVPVDVPIKLNATS</sequence>
<name>A0A0V1PPV3_9ASCO</name>